<protein>
    <submittedName>
        <fullName evidence="2">Uncharacterized protein</fullName>
    </submittedName>
</protein>
<keyword evidence="3" id="KW-1185">Reference proteome</keyword>
<dbReference type="OrthoDB" id="109833at2"/>
<feature type="transmembrane region" description="Helical" evidence="1">
    <location>
        <begin position="110"/>
        <end position="129"/>
    </location>
</feature>
<reference evidence="2 3" key="1">
    <citation type="submission" date="2016-11" db="EMBL/GenBank/DDBJ databases">
        <authorList>
            <person name="Jaros S."/>
            <person name="Januszkiewicz K."/>
            <person name="Wedrychowicz H."/>
        </authorList>
    </citation>
    <scope>NUCLEOTIDE SEQUENCE [LARGE SCALE GENOMIC DNA]</scope>
    <source>
        <strain evidence="2 3">DSM 44666</strain>
    </source>
</reference>
<accession>A0A1M5AEC3</accession>
<evidence type="ECO:0000256" key="1">
    <source>
        <dbReference type="SAM" id="Phobius"/>
    </source>
</evidence>
<keyword evidence="1" id="KW-0472">Membrane</keyword>
<feature type="transmembrane region" description="Helical" evidence="1">
    <location>
        <begin position="68"/>
        <end position="89"/>
    </location>
</feature>
<dbReference type="AlphaFoldDB" id="A0A1M5AEC3"/>
<organism evidence="2 3">
    <name type="scientific">Seinonella peptonophila</name>
    <dbReference type="NCBI Taxonomy" id="112248"/>
    <lineage>
        <taxon>Bacteria</taxon>
        <taxon>Bacillati</taxon>
        <taxon>Bacillota</taxon>
        <taxon>Bacilli</taxon>
        <taxon>Bacillales</taxon>
        <taxon>Thermoactinomycetaceae</taxon>
        <taxon>Seinonella</taxon>
    </lineage>
</organism>
<feature type="transmembrane region" description="Helical" evidence="1">
    <location>
        <begin position="42"/>
        <end position="62"/>
    </location>
</feature>
<gene>
    <name evidence="2" type="ORF">SAMN05444392_11364</name>
</gene>
<proteinExistence type="predicted"/>
<keyword evidence="1" id="KW-0812">Transmembrane</keyword>
<name>A0A1M5AEC3_9BACL</name>
<dbReference type="STRING" id="112248.SAMN05444392_11364"/>
<dbReference type="EMBL" id="FQVL01000013">
    <property type="protein sequence ID" value="SHF28630.1"/>
    <property type="molecule type" value="Genomic_DNA"/>
</dbReference>
<feature type="transmembrane region" description="Helical" evidence="1">
    <location>
        <begin position="12"/>
        <end position="30"/>
    </location>
</feature>
<sequence length="130" mass="15195">MYWNGWPLDRILILFIGLAFLLMFVQVTMFHYRQNFHQKAMWIPVIAAPVFFIAGIVLAFYQVSWMKWLFKIFMFIGILDGLIGFYYHFRGVGIRVGGWALRNFLIGPPIILPLVFTALSTLGLIAAYWR</sequence>
<keyword evidence="1" id="KW-1133">Transmembrane helix</keyword>
<evidence type="ECO:0000313" key="3">
    <source>
        <dbReference type="Proteomes" id="UP000184476"/>
    </source>
</evidence>
<evidence type="ECO:0000313" key="2">
    <source>
        <dbReference type="EMBL" id="SHF28630.1"/>
    </source>
</evidence>
<dbReference type="Proteomes" id="UP000184476">
    <property type="component" value="Unassembled WGS sequence"/>
</dbReference>
<dbReference type="RefSeq" id="WP_073157003.1">
    <property type="nucleotide sequence ID" value="NZ_FQVL01000013.1"/>
</dbReference>